<accession>A0A7J7HZK6</accession>
<dbReference type="AlphaFoldDB" id="A0A7J7HZK6"/>
<reference evidence="3 4" key="2">
    <citation type="submission" date="2020-07" db="EMBL/GenBank/DDBJ databases">
        <title>Genome assembly of wild tea tree DASZ reveals pedigree and selection history of tea varieties.</title>
        <authorList>
            <person name="Zhang W."/>
        </authorList>
    </citation>
    <scope>NUCLEOTIDE SEQUENCE [LARGE SCALE GENOMIC DNA]</scope>
    <source>
        <strain evidence="4">cv. G240</strain>
        <tissue evidence="3">Leaf</tissue>
    </source>
</reference>
<comment type="caution">
    <text evidence="3">The sequence shown here is derived from an EMBL/GenBank/DDBJ whole genome shotgun (WGS) entry which is preliminary data.</text>
</comment>
<proteinExistence type="predicted"/>
<keyword evidence="1" id="KW-0175">Coiled coil</keyword>
<gene>
    <name evidence="3" type="ORF">HYC85_005062</name>
</gene>
<dbReference type="EMBL" id="JACBKZ010000002">
    <property type="protein sequence ID" value="KAF5957837.1"/>
    <property type="molecule type" value="Genomic_DNA"/>
</dbReference>
<evidence type="ECO:0000313" key="4">
    <source>
        <dbReference type="Proteomes" id="UP000593564"/>
    </source>
</evidence>
<evidence type="ECO:0000256" key="2">
    <source>
        <dbReference type="SAM" id="MobiDB-lite"/>
    </source>
</evidence>
<sequence length="188" mass="21856">MSVNNQGEKEEEEEKEKVSQIKLEYPQSLDKVDKNVANEKDNEPNWQEMFKNGLEDREKILLTEYTEILRNYKDVKKKLGDVENKNRDSLFEMTVQLRDVRSAIAKRDEEIHSLQQKLKLLQENFDESKDLKGNNQSISIMLDGRNAKPEATENKVNGALEVPLIKNEEEEDVELILKNLKIPGDIDL</sequence>
<evidence type="ECO:0000256" key="1">
    <source>
        <dbReference type="SAM" id="Coils"/>
    </source>
</evidence>
<name>A0A7J7HZK6_CAMSI</name>
<dbReference type="PANTHER" id="PTHR31631:SF0">
    <property type="entry name" value="PROTEIN NETWORKED 2D"/>
    <property type="match status" value="1"/>
</dbReference>
<dbReference type="Proteomes" id="UP000593564">
    <property type="component" value="Unassembled WGS sequence"/>
</dbReference>
<dbReference type="PANTHER" id="PTHR31631">
    <property type="entry name" value="PROTEIN NETWORKED 2D"/>
    <property type="match status" value="1"/>
</dbReference>
<keyword evidence="4" id="KW-1185">Reference proteome</keyword>
<organism evidence="3 4">
    <name type="scientific">Camellia sinensis</name>
    <name type="common">Tea plant</name>
    <name type="synonym">Thea sinensis</name>
    <dbReference type="NCBI Taxonomy" id="4442"/>
    <lineage>
        <taxon>Eukaryota</taxon>
        <taxon>Viridiplantae</taxon>
        <taxon>Streptophyta</taxon>
        <taxon>Embryophyta</taxon>
        <taxon>Tracheophyta</taxon>
        <taxon>Spermatophyta</taxon>
        <taxon>Magnoliopsida</taxon>
        <taxon>eudicotyledons</taxon>
        <taxon>Gunneridae</taxon>
        <taxon>Pentapetalae</taxon>
        <taxon>asterids</taxon>
        <taxon>Ericales</taxon>
        <taxon>Theaceae</taxon>
        <taxon>Camellia</taxon>
    </lineage>
</organism>
<evidence type="ECO:0000313" key="3">
    <source>
        <dbReference type="EMBL" id="KAF5957837.1"/>
    </source>
</evidence>
<feature type="region of interest" description="Disordered" evidence="2">
    <location>
        <begin position="1"/>
        <end position="22"/>
    </location>
</feature>
<protein>
    <submittedName>
        <fullName evidence="3">Uncharacterized protein</fullName>
    </submittedName>
</protein>
<reference evidence="4" key="1">
    <citation type="journal article" date="2020" name="Nat. Commun.">
        <title>Genome assembly of wild tea tree DASZ reveals pedigree and selection history of tea varieties.</title>
        <authorList>
            <person name="Zhang W."/>
            <person name="Zhang Y."/>
            <person name="Qiu H."/>
            <person name="Guo Y."/>
            <person name="Wan H."/>
            <person name="Zhang X."/>
            <person name="Scossa F."/>
            <person name="Alseekh S."/>
            <person name="Zhang Q."/>
            <person name="Wang P."/>
            <person name="Xu L."/>
            <person name="Schmidt M.H."/>
            <person name="Jia X."/>
            <person name="Li D."/>
            <person name="Zhu A."/>
            <person name="Guo F."/>
            <person name="Chen W."/>
            <person name="Ni D."/>
            <person name="Usadel B."/>
            <person name="Fernie A.R."/>
            <person name="Wen W."/>
        </authorList>
    </citation>
    <scope>NUCLEOTIDE SEQUENCE [LARGE SCALE GENOMIC DNA]</scope>
    <source>
        <strain evidence="4">cv. G240</strain>
    </source>
</reference>
<feature type="coiled-coil region" evidence="1">
    <location>
        <begin position="65"/>
        <end position="131"/>
    </location>
</feature>